<evidence type="ECO:0000313" key="3">
    <source>
        <dbReference type="Proteomes" id="UP000000994"/>
    </source>
</evidence>
<evidence type="ECO:0000313" key="4">
    <source>
        <dbReference type="Proteomes" id="UP000246186"/>
    </source>
</evidence>
<reference evidence="1 3" key="1">
    <citation type="journal article" date="2004" name="Proc. Natl. Acad. Sci. U.S.A.">
        <title>Genetic organization of the psbAD region in phages infecting marine Synechococcus strains.</title>
        <authorList>
            <person name="Millard A."/>
            <person name="Clokie M.R."/>
            <person name="Shub D.A."/>
            <person name="Mann N.H."/>
        </authorList>
    </citation>
    <scope>NUCLEOTIDE SEQUENCE [LARGE SCALE GENOMIC DNA]</scope>
</reference>
<dbReference type="EMBL" id="AJ630128">
    <property type="protein sequence ID" value="CAF34079.1"/>
    <property type="molecule type" value="Genomic_DNA"/>
</dbReference>
<evidence type="ECO:0000313" key="2">
    <source>
        <dbReference type="EMBL" id="CFW42155.1"/>
    </source>
</evidence>
<dbReference type="Proteomes" id="UP000000994">
    <property type="component" value="Segment"/>
</dbReference>
<keyword evidence="3" id="KW-1185">Reference proteome</keyword>
<reference evidence="2 4" key="3">
    <citation type="journal article" date="2015" name="PLoS ONE">
        <title>Spontaneous Deletion of an "ORFanage" Region Facilitates Host Adaptation in a "Photosynthetic" Cyanophage.</title>
        <authorList>
            <person name="Puxty R.J."/>
            <person name="Perez-Sepulveda B."/>
            <person name="Rihtman B."/>
            <person name="Evans D.J."/>
            <person name="Millard A.D."/>
            <person name="Scanlan D.J."/>
        </authorList>
    </citation>
    <scope>NUCLEOTIDE SEQUENCE [LARGE SCALE GENOMIC DNA]</scope>
</reference>
<gene>
    <name evidence="2" type="ORF">S-PM2d015</name>
    <name evidence="1" type="ORF">S-PM2p015</name>
</gene>
<protein>
    <submittedName>
        <fullName evidence="1">Hypothetical-Protein / belonging to T4-LIKE GC: 761</fullName>
    </submittedName>
</protein>
<organismHost>
    <name type="scientific">Synechococcus</name>
    <dbReference type="NCBI Taxonomy" id="1129"/>
</organismHost>
<reference evidence="2" key="4">
    <citation type="submission" date="2015-02" db="EMBL/GenBank/DDBJ databases">
        <authorList>
            <person name="Chooi Y.-H."/>
        </authorList>
    </citation>
    <scope>NUCLEOTIDE SEQUENCE</scope>
</reference>
<evidence type="ECO:0000313" key="1">
    <source>
        <dbReference type="EMBL" id="CAF34079.1"/>
    </source>
</evidence>
<dbReference type="EMBL" id="LN828717">
    <property type="protein sequence ID" value="CFW42155.1"/>
    <property type="molecule type" value="Genomic_DNA"/>
</dbReference>
<organism evidence="1 3">
    <name type="scientific">Synechococcus phage S-PM2</name>
    <dbReference type="NCBI Taxonomy" id="238854"/>
    <lineage>
        <taxon>Viruses</taxon>
        <taxon>Duplodnaviria</taxon>
        <taxon>Heunggongvirae</taxon>
        <taxon>Uroviricota</taxon>
        <taxon>Caudoviricetes</taxon>
        <taxon>Pantevenvirales</taxon>
        <taxon>Kyanoviridae</taxon>
        <taxon>Nodensvirus</taxon>
        <taxon>Nodensvirus spm2</taxon>
    </lineage>
</organism>
<dbReference type="Proteomes" id="UP000246186">
    <property type="component" value="Genome"/>
</dbReference>
<name>Q5GQQ5_BPSYP</name>
<sequence length="56" mass="7014">MNARLQQILNRPEDRARYALQFYYDFMDPKMNEKALNRFQEFLDVIEYNVEPYELY</sequence>
<dbReference type="GeneID" id="3260421"/>
<dbReference type="RefSeq" id="YP_195049.1">
    <property type="nucleotide sequence ID" value="NC_006820.1"/>
</dbReference>
<dbReference type="KEGG" id="vg:3260421"/>
<accession>Q5GQQ5</accession>
<proteinExistence type="predicted"/>
<reference evidence="1 3" key="2">
    <citation type="journal article" date="2005" name="J. Bacteriol.">
        <title>The genome of S-PM2, a 'photosynthetic' T4-type bacteriophage that infects marine Synechococcus strains.</title>
        <authorList>
            <person name="Mann N.H."/>
            <person name="Clokie M.R."/>
            <person name="Millard A."/>
            <person name="Cook A."/>
            <person name="Wilson W.H."/>
            <person name="Wheatley P.J."/>
            <person name="Letarov A."/>
            <person name="Krisch H.M."/>
        </authorList>
    </citation>
    <scope>NUCLEOTIDE SEQUENCE</scope>
</reference>